<keyword evidence="3 10" id="KW-0479">Metal-binding</keyword>
<dbReference type="HAMAP" id="MF_01820">
    <property type="entry name" value="GTPase_RsgA"/>
    <property type="match status" value="1"/>
</dbReference>
<dbReference type="EC" id="3.6.1.-" evidence="10"/>
<comment type="function">
    <text evidence="10">One of several proteins that assist in the late maturation steps of the functional core of the 30S ribosomal subunit. Helps release RbfA from mature subunits. May play a role in the assembly of ribosomal proteins into the subunit. Circularly permuted GTPase that catalyzes slow GTP hydrolysis, GTPase activity is stimulated by the 30S ribosomal subunit.</text>
</comment>
<dbReference type="InterPro" id="IPR030378">
    <property type="entry name" value="G_CP_dom"/>
</dbReference>
<feature type="binding site" evidence="10">
    <location>
        <position position="242"/>
    </location>
    <ligand>
        <name>Zn(2+)</name>
        <dbReference type="ChEBI" id="CHEBI:29105"/>
    </ligand>
</feature>
<comment type="caution">
    <text evidence="13">The sequence shown here is derived from an EMBL/GenBank/DDBJ whole genome shotgun (WGS) entry which is preliminary data.</text>
</comment>
<keyword evidence="4 10" id="KW-0699">rRNA-binding</keyword>
<feature type="binding site" evidence="10">
    <location>
        <position position="247"/>
    </location>
    <ligand>
        <name>Zn(2+)</name>
        <dbReference type="ChEBI" id="CHEBI:29105"/>
    </ligand>
</feature>
<evidence type="ECO:0000256" key="10">
    <source>
        <dbReference type="HAMAP-Rule" id="MF_01820"/>
    </source>
</evidence>
<evidence type="ECO:0000256" key="2">
    <source>
        <dbReference type="ARBA" id="ARBA00022517"/>
    </source>
</evidence>
<keyword evidence="9 10" id="KW-0342">GTP-binding</keyword>
<dbReference type="InterPro" id="IPR031944">
    <property type="entry name" value="RsgA_N"/>
</dbReference>
<dbReference type="InterPro" id="IPR004881">
    <property type="entry name" value="Ribosome_biogen_GTPase_RsgA"/>
</dbReference>
<organism evidence="13 14">
    <name type="scientific">Salinicoccus siamensis</name>
    <dbReference type="NCBI Taxonomy" id="381830"/>
    <lineage>
        <taxon>Bacteria</taxon>
        <taxon>Bacillati</taxon>
        <taxon>Bacillota</taxon>
        <taxon>Bacilli</taxon>
        <taxon>Bacillales</taxon>
        <taxon>Staphylococcaceae</taxon>
        <taxon>Salinicoccus</taxon>
    </lineage>
</organism>
<dbReference type="Pfam" id="PF16745">
    <property type="entry name" value="RsgA_N"/>
    <property type="match status" value="1"/>
</dbReference>
<keyword evidence="2 10" id="KW-0690">Ribosome biogenesis</keyword>
<protein>
    <recommendedName>
        <fullName evidence="10">Small ribosomal subunit biogenesis GTPase RsgA</fullName>
        <ecNumber evidence="10">3.6.1.-</ecNumber>
    </recommendedName>
</protein>
<comment type="subcellular location">
    <subcellularLocation>
        <location evidence="10">Cytoplasm</location>
    </subcellularLocation>
</comment>
<keyword evidence="14" id="KW-1185">Reference proteome</keyword>
<dbReference type="InterPro" id="IPR012340">
    <property type="entry name" value="NA-bd_OB-fold"/>
</dbReference>
<evidence type="ECO:0000256" key="5">
    <source>
        <dbReference type="ARBA" id="ARBA00022741"/>
    </source>
</evidence>
<dbReference type="InterPro" id="IPR027417">
    <property type="entry name" value="P-loop_NTPase"/>
</dbReference>
<evidence type="ECO:0000256" key="9">
    <source>
        <dbReference type="ARBA" id="ARBA00023134"/>
    </source>
</evidence>
<evidence type="ECO:0000256" key="1">
    <source>
        <dbReference type="ARBA" id="ARBA00022490"/>
    </source>
</evidence>
<evidence type="ECO:0000259" key="11">
    <source>
        <dbReference type="PROSITE" id="PS50936"/>
    </source>
</evidence>
<keyword evidence="6 10" id="KW-0378">Hydrolase</keyword>
<keyword evidence="7 10" id="KW-0862">Zinc</keyword>
<comment type="similarity">
    <text evidence="10">Belongs to the TRAFAC class YlqF/YawG GTPase family. RsgA subfamily.</text>
</comment>
<evidence type="ECO:0000313" key="13">
    <source>
        <dbReference type="EMBL" id="MFB9861394.1"/>
    </source>
</evidence>
<sequence>MLKGRIIKALSGFYYVEAEGSIYATRARGLFRKTKESPLVGDIVTFQVENDMEGYITAIDPRKNSLARPPVANIDQLLITMSMKSPEFNYYLLDRFLAYAEAHDMEPVVIITKMDLADDDFDAEALKSVYSGIYPVHFTDRGSIARDLEMIFEDKISVLAGQSGVGKSTLLNTFLPALDLETAEISNALNRGKHTTRHVELMDIAGGKIADTPGFSTIEFTGLDKYNLKFCFPDFNVHSEKCKFRECQHIKEPKCGVKEAVANEMLAKTRYDSYVTIYHEIENRKVRY</sequence>
<evidence type="ECO:0000256" key="4">
    <source>
        <dbReference type="ARBA" id="ARBA00022730"/>
    </source>
</evidence>
<evidence type="ECO:0000259" key="12">
    <source>
        <dbReference type="PROSITE" id="PS51721"/>
    </source>
</evidence>
<keyword evidence="5 10" id="KW-0547">Nucleotide-binding</keyword>
<comment type="subunit">
    <text evidence="10">Monomer. Associates with 30S ribosomal subunit, binds 16S rRNA.</text>
</comment>
<feature type="binding site" evidence="10">
    <location>
        <begin position="161"/>
        <end position="169"/>
    </location>
    <ligand>
        <name>GTP</name>
        <dbReference type="ChEBI" id="CHEBI:37565"/>
    </ligand>
</feature>
<dbReference type="RefSeq" id="WP_380571628.1">
    <property type="nucleotide sequence ID" value="NZ_JBHMAH010000031.1"/>
</dbReference>
<evidence type="ECO:0000256" key="6">
    <source>
        <dbReference type="ARBA" id="ARBA00022801"/>
    </source>
</evidence>
<dbReference type="Gene3D" id="3.40.50.300">
    <property type="entry name" value="P-loop containing nucleotide triphosphate hydrolases"/>
    <property type="match status" value="1"/>
</dbReference>
<dbReference type="SUPFAM" id="SSF52540">
    <property type="entry name" value="P-loop containing nucleoside triphosphate hydrolases"/>
    <property type="match status" value="1"/>
</dbReference>
<feature type="binding site" evidence="10">
    <location>
        <begin position="112"/>
        <end position="115"/>
    </location>
    <ligand>
        <name>GTP</name>
        <dbReference type="ChEBI" id="CHEBI:37565"/>
    </ligand>
</feature>
<evidence type="ECO:0000256" key="7">
    <source>
        <dbReference type="ARBA" id="ARBA00022833"/>
    </source>
</evidence>
<dbReference type="CDD" id="cd01854">
    <property type="entry name" value="YjeQ_EngC"/>
    <property type="match status" value="1"/>
</dbReference>
<dbReference type="Gene3D" id="2.40.50.140">
    <property type="entry name" value="Nucleic acid-binding proteins"/>
    <property type="match status" value="1"/>
</dbReference>
<dbReference type="PANTHER" id="PTHR32120">
    <property type="entry name" value="SMALL RIBOSOMAL SUBUNIT BIOGENESIS GTPASE RSGA"/>
    <property type="match status" value="1"/>
</dbReference>
<evidence type="ECO:0000256" key="8">
    <source>
        <dbReference type="ARBA" id="ARBA00022884"/>
    </source>
</evidence>
<name>A0ABV5Z7F5_9STAP</name>
<feature type="domain" description="EngC GTPase" evidence="11">
    <location>
        <begin position="72"/>
        <end position="216"/>
    </location>
</feature>
<dbReference type="PANTHER" id="PTHR32120:SF11">
    <property type="entry name" value="SMALL RIBOSOMAL SUBUNIT BIOGENESIS GTPASE RSGA 1, MITOCHONDRIAL-RELATED"/>
    <property type="match status" value="1"/>
</dbReference>
<keyword evidence="1 10" id="KW-0963">Cytoplasm</keyword>
<dbReference type="SUPFAM" id="SSF50249">
    <property type="entry name" value="Nucleic acid-binding proteins"/>
    <property type="match status" value="1"/>
</dbReference>
<reference evidence="13 14" key="1">
    <citation type="submission" date="2024-09" db="EMBL/GenBank/DDBJ databases">
        <authorList>
            <person name="Sun Q."/>
            <person name="Mori K."/>
        </authorList>
    </citation>
    <scope>NUCLEOTIDE SEQUENCE [LARGE SCALE GENOMIC DNA]</scope>
    <source>
        <strain evidence="13 14">JCM 12822</strain>
    </source>
</reference>
<accession>A0ABV5Z7F5</accession>
<dbReference type="InterPro" id="IPR010914">
    <property type="entry name" value="RsgA_GTPase_dom"/>
</dbReference>
<comment type="cofactor">
    <cofactor evidence="10">
        <name>Zn(2+)</name>
        <dbReference type="ChEBI" id="CHEBI:29105"/>
    </cofactor>
    <text evidence="10">Binds 1 zinc ion per subunit.</text>
</comment>
<proteinExistence type="inferred from homology"/>
<dbReference type="NCBIfam" id="TIGR00157">
    <property type="entry name" value="ribosome small subunit-dependent GTPase A"/>
    <property type="match status" value="1"/>
</dbReference>
<gene>
    <name evidence="10 13" type="primary">rsgA</name>
    <name evidence="13" type="ORF">ACFFLE_09990</name>
</gene>
<feature type="binding site" evidence="10">
    <location>
        <position position="255"/>
    </location>
    <ligand>
        <name>Zn(2+)</name>
        <dbReference type="ChEBI" id="CHEBI:29105"/>
    </ligand>
</feature>
<dbReference type="Gene3D" id="1.10.40.50">
    <property type="entry name" value="Probable gtpase engc, domain 3"/>
    <property type="match status" value="1"/>
</dbReference>
<feature type="binding site" evidence="10">
    <location>
        <position position="249"/>
    </location>
    <ligand>
        <name>Zn(2+)</name>
        <dbReference type="ChEBI" id="CHEBI:29105"/>
    </ligand>
</feature>
<evidence type="ECO:0000313" key="14">
    <source>
        <dbReference type="Proteomes" id="UP001589740"/>
    </source>
</evidence>
<feature type="domain" description="CP-type G" evidence="12">
    <location>
        <begin position="63"/>
        <end position="218"/>
    </location>
</feature>
<evidence type="ECO:0000256" key="3">
    <source>
        <dbReference type="ARBA" id="ARBA00022723"/>
    </source>
</evidence>
<dbReference type="PROSITE" id="PS51721">
    <property type="entry name" value="G_CP"/>
    <property type="match status" value="1"/>
</dbReference>
<dbReference type="Pfam" id="PF03193">
    <property type="entry name" value="RsgA_GTPase"/>
    <property type="match status" value="1"/>
</dbReference>
<dbReference type="EMBL" id="JBHMAH010000031">
    <property type="protein sequence ID" value="MFB9861394.1"/>
    <property type="molecule type" value="Genomic_DNA"/>
</dbReference>
<dbReference type="Proteomes" id="UP001589740">
    <property type="component" value="Unassembled WGS sequence"/>
</dbReference>
<keyword evidence="8 10" id="KW-0694">RNA-binding</keyword>
<dbReference type="CDD" id="cd04466">
    <property type="entry name" value="S1_YloQ_GTPase"/>
    <property type="match status" value="1"/>
</dbReference>
<dbReference type="PROSITE" id="PS50936">
    <property type="entry name" value="ENGC_GTPASE"/>
    <property type="match status" value="1"/>
</dbReference>